<dbReference type="EMBL" id="CP117418">
    <property type="protein sequence ID" value="WCT79852.1"/>
    <property type="molecule type" value="Genomic_DNA"/>
</dbReference>
<dbReference type="Proteomes" id="UP001218231">
    <property type="component" value="Plasmid unnamed1"/>
</dbReference>
<dbReference type="InterPro" id="IPR014756">
    <property type="entry name" value="Ig_E-set"/>
</dbReference>
<keyword evidence="8" id="KW-0378">Hydrolase</keyword>
<geneLocation type="plasmid" evidence="8 9">
    <name>unnamed1</name>
</geneLocation>
<name>A0ABY7U2Y0_9SPHN</name>
<keyword evidence="8" id="KW-0614">Plasmid</keyword>
<evidence type="ECO:0000256" key="1">
    <source>
        <dbReference type="ARBA" id="ARBA00007072"/>
    </source>
</evidence>
<keyword evidence="5" id="KW-0732">Signal</keyword>
<dbReference type="InterPro" id="IPR012341">
    <property type="entry name" value="6hp_glycosidase-like_sf"/>
</dbReference>
<dbReference type="GO" id="GO:0016787">
    <property type="term" value="F:hydrolase activity"/>
    <property type="evidence" value="ECO:0007669"/>
    <property type="project" value="UniProtKB-KW"/>
</dbReference>
<gene>
    <name evidence="8" type="ORF">PQ457_17455</name>
</gene>
<feature type="region of interest" description="Disordered" evidence="4">
    <location>
        <begin position="185"/>
        <end position="204"/>
    </location>
</feature>
<evidence type="ECO:0000256" key="3">
    <source>
        <dbReference type="ARBA" id="ARBA00023326"/>
    </source>
</evidence>
<keyword evidence="2" id="KW-0119">Carbohydrate metabolism</keyword>
<feature type="signal peptide" evidence="5">
    <location>
        <begin position="1"/>
        <end position="22"/>
    </location>
</feature>
<keyword evidence="3" id="KW-0624">Polysaccharide degradation</keyword>
<dbReference type="SUPFAM" id="SSF48208">
    <property type="entry name" value="Six-hairpin glycosidases"/>
    <property type="match status" value="1"/>
</dbReference>
<dbReference type="InterPro" id="IPR013783">
    <property type="entry name" value="Ig-like_fold"/>
</dbReference>
<evidence type="ECO:0000259" key="6">
    <source>
        <dbReference type="Pfam" id="PF00759"/>
    </source>
</evidence>
<evidence type="ECO:0000313" key="9">
    <source>
        <dbReference type="Proteomes" id="UP001218231"/>
    </source>
</evidence>
<reference evidence="8 9" key="1">
    <citation type="submission" date="2023-02" db="EMBL/GenBank/DDBJ databases">
        <title>Genome sequence of Novosphingobium humi KACC 19094.</title>
        <authorList>
            <person name="Kim S."/>
            <person name="Heo J."/>
            <person name="Kwon S.-W."/>
        </authorList>
    </citation>
    <scope>NUCLEOTIDE SEQUENCE [LARGE SCALE GENOMIC DNA]</scope>
    <source>
        <strain evidence="8 9">KACC 19094</strain>
        <plasmid evidence="8 9">unnamed1</plasmid>
    </source>
</reference>
<feature type="domain" description="Cellulase Ig-like" evidence="7">
    <location>
        <begin position="275"/>
        <end position="355"/>
    </location>
</feature>
<comment type="similarity">
    <text evidence="1">Belongs to the glycosyl hydrolase 9 (cellulase E) family.</text>
</comment>
<dbReference type="InterPro" id="IPR004197">
    <property type="entry name" value="Cellulase_Ig-like"/>
</dbReference>
<evidence type="ECO:0000313" key="8">
    <source>
        <dbReference type="EMBL" id="WCT79852.1"/>
    </source>
</evidence>
<accession>A0ABY7U2Y0</accession>
<dbReference type="Pfam" id="PF00759">
    <property type="entry name" value="Glyco_hydro_9"/>
    <property type="match status" value="1"/>
</dbReference>
<evidence type="ECO:0000259" key="7">
    <source>
        <dbReference type="Pfam" id="PF02927"/>
    </source>
</evidence>
<dbReference type="CDD" id="cd02850">
    <property type="entry name" value="E_set_Cellulase_N"/>
    <property type="match status" value="1"/>
</dbReference>
<keyword evidence="9" id="KW-1185">Reference proteome</keyword>
<organism evidence="8 9">
    <name type="scientific">Novosphingobium humi</name>
    <dbReference type="NCBI Taxonomy" id="2282397"/>
    <lineage>
        <taxon>Bacteria</taxon>
        <taxon>Pseudomonadati</taxon>
        <taxon>Pseudomonadota</taxon>
        <taxon>Alphaproteobacteria</taxon>
        <taxon>Sphingomonadales</taxon>
        <taxon>Sphingomonadaceae</taxon>
        <taxon>Novosphingobium</taxon>
    </lineage>
</organism>
<dbReference type="SUPFAM" id="SSF81296">
    <property type="entry name" value="E set domains"/>
    <property type="match status" value="1"/>
</dbReference>
<sequence>MSGKSRLLFCLGLLAIGAPAWAQNPPQALSLGDKGYYEGAGVNVLAFSNWYDGLFADSKISGIEIIQQGLRNATNGDVRLSPTPGQWDPIGAMVSRKVDRAAGVIETRLRYADYDWTYMIRARQQDDGVVVSILLDRPVPDALVGKAGFNLEFLPSAYFHHAFMADGVAGAFPLHPVGAMVRTDQRNAASGRSEGPGAEPLPMAEGRDFVLAPEDPARRVRITGDAPIMLYDGRNQAQNGWFVLRSLLPAGKSGTVLTWTIRPQTSPGWLRRPVIAHSQLGYAPAASKLATVELDAHDKRRPPLRLLRIGADGGQTAVLSQQPREWGDYLRYHYLQMDFSAVKQPGLYVLEYGDVRTAPFRIADDVYADAWHATNDVYFPVAMDHVSVNEAYRVWHGDSHRDDARQAPVNHEHIDLYRQGPTTDTPFRAGEHIPGLNVGGWFDAGDFDIRTQSQYQVVRSLAAARERFGLDRDTVSVDEARRHVEIHVPDGRPDVVQQVAHGTLQLLAQFDAVGHAIHGIVEPDVAQYTHLGDAVNKTDGLPYDPALKPGEIRDGRSGTPDDRWAFTSKASALNYGSIAALAAAGRVLRGQDDALSAKALATAQRVWREEQSHAPDLFSHGNTTGGPLDWEKFAAAVELLKTTRSKVYADAVMELWPKVAKAFAPNAQTAVAALPYMPAAYRRAMIPAVRQWQEESDRIARANPFGVPITTGGWAGDSTVMAYALVADALHGAFPEIVGGDAVWRGVAFITGHHPGSDISFVSGVGTVSKEVAYGNNRADFSYIAGGVVPGVLIIKPDFPENHEDWPFFWGENEYVVPEGAAWIELVNAANQLRAKSVANGAQGGFQKPESLPKG</sequence>
<proteinExistence type="inferred from homology"/>
<dbReference type="InterPro" id="IPR001701">
    <property type="entry name" value="Glyco_hydro_9"/>
</dbReference>
<dbReference type="InterPro" id="IPR008928">
    <property type="entry name" value="6-hairpin_glycosidase_sf"/>
</dbReference>
<evidence type="ECO:0000256" key="2">
    <source>
        <dbReference type="ARBA" id="ARBA00023277"/>
    </source>
</evidence>
<dbReference type="Pfam" id="PF02927">
    <property type="entry name" value="CelD_N"/>
    <property type="match status" value="1"/>
</dbReference>
<protein>
    <submittedName>
        <fullName evidence="8">Glycoside hydrolase family 9 protein</fullName>
    </submittedName>
</protein>
<dbReference type="Gene3D" id="1.50.10.10">
    <property type="match status" value="1"/>
</dbReference>
<feature type="chain" id="PRO_5045662198" evidence="5">
    <location>
        <begin position="23"/>
        <end position="855"/>
    </location>
</feature>
<dbReference type="Gene3D" id="2.60.40.10">
    <property type="entry name" value="Immunoglobulins"/>
    <property type="match status" value="1"/>
</dbReference>
<evidence type="ECO:0000256" key="4">
    <source>
        <dbReference type="SAM" id="MobiDB-lite"/>
    </source>
</evidence>
<evidence type="ECO:0000256" key="5">
    <source>
        <dbReference type="SAM" id="SignalP"/>
    </source>
</evidence>
<dbReference type="RefSeq" id="WP_273620124.1">
    <property type="nucleotide sequence ID" value="NZ_CP117418.1"/>
</dbReference>
<feature type="domain" description="Glycoside hydrolase family 9" evidence="6">
    <location>
        <begin position="395"/>
        <end position="768"/>
    </location>
</feature>